<name>A0A7S3PRC0_9STRA</name>
<dbReference type="InterPro" id="IPR045054">
    <property type="entry name" value="P4HA-like"/>
</dbReference>
<keyword evidence="3" id="KW-0223">Dioxygenase</keyword>
<evidence type="ECO:0000256" key="2">
    <source>
        <dbReference type="ARBA" id="ARBA00022723"/>
    </source>
</evidence>
<evidence type="ECO:0000256" key="6">
    <source>
        <dbReference type="SAM" id="MobiDB-lite"/>
    </source>
</evidence>
<dbReference type="PANTHER" id="PTHR10869:SF246">
    <property type="entry name" value="TRANSMEMBRANE PROLYL 4-HYDROXYLASE"/>
    <property type="match status" value="1"/>
</dbReference>
<feature type="region of interest" description="Disordered" evidence="6">
    <location>
        <begin position="1"/>
        <end position="37"/>
    </location>
</feature>
<evidence type="ECO:0000313" key="9">
    <source>
        <dbReference type="EMBL" id="CAE0448106.1"/>
    </source>
</evidence>
<dbReference type="Gene3D" id="2.60.120.620">
    <property type="entry name" value="q2cbj1_9rhob like domain"/>
    <property type="match status" value="1"/>
</dbReference>
<dbReference type="PANTHER" id="PTHR10869">
    <property type="entry name" value="PROLYL 4-HYDROXYLASE ALPHA SUBUNIT"/>
    <property type="match status" value="1"/>
</dbReference>
<accession>A0A7S3PRC0</accession>
<dbReference type="EMBL" id="HBIN01023463">
    <property type="protein sequence ID" value="CAE0448106.1"/>
    <property type="molecule type" value="Transcribed_RNA"/>
</dbReference>
<dbReference type="Pfam" id="PF13640">
    <property type="entry name" value="2OG-FeII_Oxy_3"/>
    <property type="match status" value="1"/>
</dbReference>
<reference evidence="9" key="1">
    <citation type="submission" date="2021-01" db="EMBL/GenBank/DDBJ databases">
        <authorList>
            <person name="Corre E."/>
            <person name="Pelletier E."/>
            <person name="Niang G."/>
            <person name="Scheremetjew M."/>
            <person name="Finn R."/>
            <person name="Kale V."/>
            <person name="Holt S."/>
            <person name="Cochrane G."/>
            <person name="Meng A."/>
            <person name="Brown T."/>
            <person name="Cohen L."/>
        </authorList>
    </citation>
    <scope>NUCLEOTIDE SEQUENCE</scope>
    <source>
        <strain evidence="9">GSBS06</strain>
    </source>
</reference>
<evidence type="ECO:0000259" key="8">
    <source>
        <dbReference type="PROSITE" id="PS51471"/>
    </source>
</evidence>
<dbReference type="GO" id="GO:0031418">
    <property type="term" value="F:L-ascorbic acid binding"/>
    <property type="evidence" value="ECO:0007669"/>
    <property type="project" value="InterPro"/>
</dbReference>
<dbReference type="SUPFAM" id="SSF49468">
    <property type="entry name" value="VHL"/>
    <property type="match status" value="1"/>
</dbReference>
<organism evidence="9">
    <name type="scientific">Aplanochytrium stocchinoi</name>
    <dbReference type="NCBI Taxonomy" id="215587"/>
    <lineage>
        <taxon>Eukaryota</taxon>
        <taxon>Sar</taxon>
        <taxon>Stramenopiles</taxon>
        <taxon>Bigyra</taxon>
        <taxon>Labyrinthulomycetes</taxon>
        <taxon>Thraustochytrida</taxon>
        <taxon>Thraustochytriidae</taxon>
        <taxon>Aplanochytrium</taxon>
    </lineage>
</organism>
<dbReference type="InterPro" id="IPR044862">
    <property type="entry name" value="Pro_4_hyd_alph_FE2OG_OXY"/>
</dbReference>
<dbReference type="InterPro" id="IPR005123">
    <property type="entry name" value="Oxoglu/Fe-dep_dioxygenase_dom"/>
</dbReference>
<evidence type="ECO:0000256" key="5">
    <source>
        <dbReference type="ARBA" id="ARBA00023004"/>
    </source>
</evidence>
<gene>
    <name evidence="9" type="ORF">ASTO00021_LOCUS18070</name>
</gene>
<evidence type="ECO:0000256" key="1">
    <source>
        <dbReference type="ARBA" id="ARBA00001961"/>
    </source>
</evidence>
<dbReference type="GO" id="GO:0005506">
    <property type="term" value="F:iron ion binding"/>
    <property type="evidence" value="ECO:0007669"/>
    <property type="project" value="InterPro"/>
</dbReference>
<keyword evidence="5" id="KW-0408">Iron</keyword>
<dbReference type="InterPro" id="IPR006620">
    <property type="entry name" value="Pro_4_hyd_alph"/>
</dbReference>
<dbReference type="GO" id="GO:0004656">
    <property type="term" value="F:procollagen-proline 4-dioxygenase activity"/>
    <property type="evidence" value="ECO:0007669"/>
    <property type="project" value="TreeGrafter"/>
</dbReference>
<keyword evidence="2" id="KW-0479">Metal-binding</keyword>
<keyword evidence="7" id="KW-1133">Transmembrane helix</keyword>
<evidence type="ECO:0000256" key="4">
    <source>
        <dbReference type="ARBA" id="ARBA00023002"/>
    </source>
</evidence>
<evidence type="ECO:0000256" key="7">
    <source>
        <dbReference type="SAM" id="Phobius"/>
    </source>
</evidence>
<feature type="transmembrane region" description="Helical" evidence="7">
    <location>
        <begin position="39"/>
        <end position="63"/>
    </location>
</feature>
<feature type="compositionally biased region" description="Basic and acidic residues" evidence="6">
    <location>
        <begin position="10"/>
        <end position="19"/>
    </location>
</feature>
<protein>
    <recommendedName>
        <fullName evidence="8">Fe2OG dioxygenase domain-containing protein</fullName>
    </recommendedName>
</protein>
<evidence type="ECO:0000256" key="3">
    <source>
        <dbReference type="ARBA" id="ARBA00022964"/>
    </source>
</evidence>
<keyword evidence="7" id="KW-0472">Membrane</keyword>
<dbReference type="GO" id="GO:0005783">
    <property type="term" value="C:endoplasmic reticulum"/>
    <property type="evidence" value="ECO:0007669"/>
    <property type="project" value="TreeGrafter"/>
</dbReference>
<comment type="cofactor">
    <cofactor evidence="1">
        <name>L-ascorbate</name>
        <dbReference type="ChEBI" id="CHEBI:38290"/>
    </cofactor>
</comment>
<dbReference type="Gene3D" id="2.60.40.780">
    <property type="entry name" value="von Hippel-Lindau disease tumour suppressor, beta domain"/>
    <property type="match status" value="1"/>
</dbReference>
<feature type="compositionally biased region" description="Low complexity" evidence="6">
    <location>
        <begin position="25"/>
        <end position="37"/>
    </location>
</feature>
<keyword evidence="4" id="KW-0560">Oxidoreductase</keyword>
<sequence length="551" mass="60843">MAGKVTSPRKMSEKEKEQTDENNQASSKGVSSSGSGSGAVTVTVTAGVIALIAIGVSLIGFYGSDEWRTLPLKLLAGEHSRRFLSSLGVDTSVLDSNTEPGVNSASDQSAKPSKPFQFTVHFNGDGLSEGIKVNTMDFNGLDDLITKTCKELIVNDELITDESRCLPSNGAKLFTQTGIRCYSLLDIDPYSRTYIVPQGTLFVWPLGKVGDVIYPKCVKSPIPGKPMKMKQLSMSPRVFSVENFMTKEEIEKIIEHNAPVVKPSEVGFAGWRDDTRTSSTSWDFTSWAAKSIQKRAFDIVSMPYNPQLADAVQVLRYENTEWYKPHCDWFDAKGYDGHDPTVNNGTNRFVTVFLYISDVEEGGHTVFPLSTTHEGYNGEQLVHKGTEKTAGYIANKDAQWVCNTSSTALRSKPVAGNAVIFYSQGPRGELDPYSLHGGCPVIKGTKWSANVWIWNREKPDKSKAKDGKGKNAKKTPGAINVLMVNDKDSPINIYWDDGSHDMVFQMEIPVDQRMPMTTYEGHRFVAKNEAGEYVGEYRASPKDDDNEILFA</sequence>
<dbReference type="SMART" id="SM00702">
    <property type="entry name" value="P4Hc"/>
    <property type="match status" value="1"/>
</dbReference>
<dbReference type="InterPro" id="IPR036208">
    <property type="entry name" value="VHL_sf"/>
</dbReference>
<proteinExistence type="predicted"/>
<keyword evidence="7" id="KW-0812">Transmembrane</keyword>
<dbReference type="AlphaFoldDB" id="A0A7S3PRC0"/>
<dbReference type="InterPro" id="IPR037140">
    <property type="entry name" value="VHL_beta_dom_sf"/>
</dbReference>
<feature type="domain" description="Fe2OG dioxygenase" evidence="8">
    <location>
        <begin position="308"/>
        <end position="455"/>
    </location>
</feature>
<dbReference type="PROSITE" id="PS51471">
    <property type="entry name" value="FE2OG_OXY"/>
    <property type="match status" value="1"/>
</dbReference>